<dbReference type="EMBL" id="MN739627">
    <property type="protein sequence ID" value="QHT16856.1"/>
    <property type="molecule type" value="Genomic_DNA"/>
</dbReference>
<name>A0A6C0DIT0_9ZZZZ</name>
<accession>A0A6C0DIT0</accession>
<organism evidence="1">
    <name type="scientific">viral metagenome</name>
    <dbReference type="NCBI Taxonomy" id="1070528"/>
    <lineage>
        <taxon>unclassified sequences</taxon>
        <taxon>metagenomes</taxon>
        <taxon>organismal metagenomes</taxon>
    </lineage>
</organism>
<reference evidence="1" key="1">
    <citation type="journal article" date="2020" name="Nature">
        <title>Giant virus diversity and host interactions through global metagenomics.</title>
        <authorList>
            <person name="Schulz F."/>
            <person name="Roux S."/>
            <person name="Paez-Espino D."/>
            <person name="Jungbluth S."/>
            <person name="Walsh D.A."/>
            <person name="Denef V.J."/>
            <person name="McMahon K.D."/>
            <person name="Konstantinidis K.T."/>
            <person name="Eloe-Fadrosh E.A."/>
            <person name="Kyrpides N.C."/>
            <person name="Woyke T."/>
        </authorList>
    </citation>
    <scope>NUCLEOTIDE SEQUENCE</scope>
    <source>
        <strain evidence="1">GVMAG-M-3300023174-207</strain>
    </source>
</reference>
<proteinExistence type="predicted"/>
<protein>
    <submittedName>
        <fullName evidence="1">Uncharacterized protein</fullName>
    </submittedName>
</protein>
<sequence length="358" mass="39725">MKRYIHIDSGYRDRLTYPNIGDFVVETNAYTLNGPATAKDPIILAFPYESNQLSGGSTTTQITLSVTSSNILNFYRDSYLEINGEFRKIIGYDNTSQIATVDIGFSVAPLALTLYSIRKELPAERSTTSNNATALNKIYLGAGSSSTDNFYVNTFVFLPGGSPPTSYQWKRITAYDGTTKIATVSGIFSSLVTAGTTYEILRFTRDNVVPLNYQGSNTLGNATCENVRLISLIVPNRNILNGYGTLQNYSHVYVEIYSERGNTYSNPIISNAPAAKKALFQVPVTFNPNTSWLTLQGSYMTQNLAFKENDTLHVRITLPTGQVLQFEPYNQFTYFQGYGFPIESDPGTQVQLVLEVTR</sequence>
<dbReference type="AlphaFoldDB" id="A0A6C0DIT0"/>
<evidence type="ECO:0000313" key="1">
    <source>
        <dbReference type="EMBL" id="QHT16856.1"/>
    </source>
</evidence>